<dbReference type="Pfam" id="PF00512">
    <property type="entry name" value="HisKA"/>
    <property type="match status" value="1"/>
</dbReference>
<dbReference type="Gene3D" id="2.60.40.2380">
    <property type="match status" value="1"/>
</dbReference>
<evidence type="ECO:0000256" key="7">
    <source>
        <dbReference type="SAM" id="Coils"/>
    </source>
</evidence>
<dbReference type="EMBL" id="FQUO01000016">
    <property type="protein sequence ID" value="SHG01300.1"/>
    <property type="molecule type" value="Genomic_DNA"/>
</dbReference>
<dbReference type="InterPro" id="IPR050351">
    <property type="entry name" value="BphY/WalK/GraS-like"/>
</dbReference>
<dbReference type="CDD" id="cd00082">
    <property type="entry name" value="HisKA"/>
    <property type="match status" value="1"/>
</dbReference>
<dbReference type="GO" id="GO:0004721">
    <property type="term" value="F:phosphoprotein phosphatase activity"/>
    <property type="evidence" value="ECO:0007669"/>
    <property type="project" value="TreeGrafter"/>
</dbReference>
<dbReference type="GO" id="GO:0005886">
    <property type="term" value="C:plasma membrane"/>
    <property type="evidence" value="ECO:0007669"/>
    <property type="project" value="TreeGrafter"/>
</dbReference>
<dbReference type="Proteomes" id="UP000184368">
    <property type="component" value="Unassembled WGS sequence"/>
</dbReference>
<dbReference type="PANTHER" id="PTHR45453:SF1">
    <property type="entry name" value="PHOSPHATE REGULON SENSOR PROTEIN PHOR"/>
    <property type="match status" value="1"/>
</dbReference>
<feature type="transmembrane region" description="Helical" evidence="8">
    <location>
        <begin position="275"/>
        <end position="292"/>
    </location>
</feature>
<evidence type="ECO:0000256" key="5">
    <source>
        <dbReference type="ARBA" id="ARBA00022777"/>
    </source>
</evidence>
<dbReference type="InterPro" id="IPR036097">
    <property type="entry name" value="HisK_dim/P_sf"/>
</dbReference>
<feature type="chain" id="PRO_5011979547" description="histidine kinase" evidence="9">
    <location>
        <begin position="19"/>
        <end position="662"/>
    </location>
</feature>
<keyword evidence="4" id="KW-0808">Transferase</keyword>
<keyword evidence="8" id="KW-1133">Transmembrane helix</keyword>
<keyword evidence="6" id="KW-0902">Two-component regulatory system</keyword>
<feature type="transmembrane region" description="Helical" evidence="8">
    <location>
        <begin position="244"/>
        <end position="263"/>
    </location>
</feature>
<dbReference type="SUPFAM" id="SSF55874">
    <property type="entry name" value="ATPase domain of HSP90 chaperone/DNA topoisomerase II/histidine kinase"/>
    <property type="match status" value="1"/>
</dbReference>
<evidence type="ECO:0000256" key="3">
    <source>
        <dbReference type="ARBA" id="ARBA00022553"/>
    </source>
</evidence>
<evidence type="ECO:0000256" key="1">
    <source>
        <dbReference type="ARBA" id="ARBA00000085"/>
    </source>
</evidence>
<evidence type="ECO:0000256" key="4">
    <source>
        <dbReference type="ARBA" id="ARBA00022679"/>
    </source>
</evidence>
<keyword evidence="9" id="KW-0732">Signal</keyword>
<evidence type="ECO:0000256" key="8">
    <source>
        <dbReference type="SAM" id="Phobius"/>
    </source>
</evidence>
<feature type="transmembrane region" description="Helical" evidence="8">
    <location>
        <begin position="208"/>
        <end position="229"/>
    </location>
</feature>
<feature type="transmembrane region" description="Helical" evidence="8">
    <location>
        <begin position="360"/>
        <end position="379"/>
    </location>
</feature>
<name>A0A1M5GBX7_9BACT</name>
<dbReference type="GO" id="GO:0000155">
    <property type="term" value="F:phosphorelay sensor kinase activity"/>
    <property type="evidence" value="ECO:0007669"/>
    <property type="project" value="InterPro"/>
</dbReference>
<dbReference type="InterPro" id="IPR005467">
    <property type="entry name" value="His_kinase_dom"/>
</dbReference>
<dbReference type="InterPro" id="IPR011623">
    <property type="entry name" value="7TMR_DISM_rcpt_extracell_dom1"/>
</dbReference>
<feature type="domain" description="Histidine kinase" evidence="10">
    <location>
        <begin position="439"/>
        <end position="651"/>
    </location>
</feature>
<proteinExistence type="predicted"/>
<evidence type="ECO:0000256" key="6">
    <source>
        <dbReference type="ARBA" id="ARBA00023012"/>
    </source>
</evidence>
<dbReference type="SMART" id="SM00388">
    <property type="entry name" value="HisKA"/>
    <property type="match status" value="1"/>
</dbReference>
<dbReference type="Gene3D" id="1.10.287.130">
    <property type="match status" value="1"/>
</dbReference>
<evidence type="ECO:0000256" key="2">
    <source>
        <dbReference type="ARBA" id="ARBA00012438"/>
    </source>
</evidence>
<dbReference type="Pfam" id="PF07696">
    <property type="entry name" value="7TMR-DISMED2"/>
    <property type="match status" value="1"/>
</dbReference>
<dbReference type="InterPro" id="IPR003661">
    <property type="entry name" value="HisK_dim/P_dom"/>
</dbReference>
<evidence type="ECO:0000259" key="10">
    <source>
        <dbReference type="PROSITE" id="PS50109"/>
    </source>
</evidence>
<evidence type="ECO:0000313" key="12">
    <source>
        <dbReference type="Proteomes" id="UP000184368"/>
    </source>
</evidence>
<dbReference type="AlphaFoldDB" id="A0A1M5GBX7"/>
<organism evidence="11 12">
    <name type="scientific">Cnuella takakiae</name>
    <dbReference type="NCBI Taxonomy" id="1302690"/>
    <lineage>
        <taxon>Bacteria</taxon>
        <taxon>Pseudomonadati</taxon>
        <taxon>Bacteroidota</taxon>
        <taxon>Chitinophagia</taxon>
        <taxon>Chitinophagales</taxon>
        <taxon>Chitinophagaceae</taxon>
        <taxon>Cnuella</taxon>
    </lineage>
</organism>
<feature type="transmembrane region" description="Helical" evidence="8">
    <location>
        <begin position="298"/>
        <end position="318"/>
    </location>
</feature>
<comment type="catalytic activity">
    <reaction evidence="1">
        <text>ATP + protein L-histidine = ADP + protein N-phospho-L-histidine.</text>
        <dbReference type="EC" id="2.7.13.3"/>
    </reaction>
</comment>
<dbReference type="SMART" id="SM00387">
    <property type="entry name" value="HATPase_c"/>
    <property type="match status" value="1"/>
</dbReference>
<dbReference type="STRING" id="1302690.BUE76_11035"/>
<dbReference type="InterPro" id="IPR036890">
    <property type="entry name" value="HATPase_C_sf"/>
</dbReference>
<keyword evidence="5 11" id="KW-0418">Kinase</keyword>
<dbReference type="PANTHER" id="PTHR45453">
    <property type="entry name" value="PHOSPHATE REGULON SENSOR PROTEIN PHOR"/>
    <property type="match status" value="1"/>
</dbReference>
<keyword evidence="3" id="KW-0597">Phosphoprotein</keyword>
<dbReference type="InterPro" id="IPR011622">
    <property type="entry name" value="7TMR_DISM_rcpt_extracell_dom2"/>
</dbReference>
<dbReference type="RefSeq" id="WP_073046209.1">
    <property type="nucleotide sequence ID" value="NZ_FQUO01000016.1"/>
</dbReference>
<dbReference type="Gene3D" id="3.30.565.10">
    <property type="entry name" value="Histidine kinase-like ATPase, C-terminal domain"/>
    <property type="match status" value="1"/>
</dbReference>
<sequence length="662" mass="75139">MRAWWLCWLLLLSASIFGQSPCTSVQSKELISLNDKACWYVDSTGTASMEEVWSMATHRCAAGIKREVENFGFTDKAYFARFSLHEAPDKTVSVLVENTYIDTIELWYQYKGRIVQKRAGAAVNDALGVDPSFNYAFHIPTDGGTQEVLVRYKHQNLLVVPMFLTDARGLEIHNLLRYLTELTVVGIFLTLMVYNMLQVLAYRRMASLLYMGYICSLLLFIYLFMYGYANLLPINFKVWINTHGYELCIVSMITFLGFNSYYLPASLVGTRLTDTLRVLLFLLFFLLLASKVLPEQIIAYSVTMIAIVVPPFQSVYAYYGWRRGEKQLRFFFVGSVITNINYLAYTLALADVIDFTWVSLNYSLGFGFFLELLFLNIHLSGRVKLLNKQKEELSQKMLRLTRSQKKRLEQEVALQTEALRMAITELEQTSEVKTKLLGIISHDLRLPFVTLNGTLELLQMGILPPNKVQQKVQHISSSIRQISITLENLLTWSKSQQQKINTQTEPVALHTVTTGSLGLLQEMIQNKQLYVSLQVPEDTYVEADYFQLEIILRNLLSNAVKASPAQGRIVICYQAASPKACCISITDEGKGIEAESLDALLQTKEPLKSYSISNGLGLQICREFLANHHSCLHYRRENGISIFSFSLPPASYLSKKQCGAMA</sequence>
<protein>
    <recommendedName>
        <fullName evidence="2">histidine kinase</fullName>
        <ecNumber evidence="2">2.7.13.3</ecNumber>
    </recommendedName>
</protein>
<keyword evidence="8" id="KW-0812">Transmembrane</keyword>
<dbReference type="Pfam" id="PF02518">
    <property type="entry name" value="HATPase_c"/>
    <property type="match status" value="1"/>
</dbReference>
<feature type="transmembrane region" description="Helical" evidence="8">
    <location>
        <begin position="330"/>
        <end position="348"/>
    </location>
</feature>
<evidence type="ECO:0000313" key="11">
    <source>
        <dbReference type="EMBL" id="SHG01300.1"/>
    </source>
</evidence>
<dbReference type="EC" id="2.7.13.3" evidence="2"/>
<dbReference type="InterPro" id="IPR003594">
    <property type="entry name" value="HATPase_dom"/>
</dbReference>
<feature type="coiled-coil region" evidence="7">
    <location>
        <begin position="383"/>
        <end position="425"/>
    </location>
</feature>
<dbReference type="Pfam" id="PF07695">
    <property type="entry name" value="7TMR-DISM_7TM"/>
    <property type="match status" value="1"/>
</dbReference>
<feature type="signal peptide" evidence="9">
    <location>
        <begin position="1"/>
        <end position="18"/>
    </location>
</feature>
<reference evidence="11 12" key="1">
    <citation type="submission" date="2016-11" db="EMBL/GenBank/DDBJ databases">
        <authorList>
            <person name="Jaros S."/>
            <person name="Januszkiewicz K."/>
            <person name="Wedrychowicz H."/>
        </authorList>
    </citation>
    <scope>NUCLEOTIDE SEQUENCE [LARGE SCALE GENOMIC DNA]</scope>
    <source>
        <strain evidence="11 12">DSM 26897</strain>
    </source>
</reference>
<keyword evidence="7" id="KW-0175">Coiled coil</keyword>
<gene>
    <name evidence="11" type="ORF">SAMN05444008_11614</name>
</gene>
<accession>A0A1M5GBX7</accession>
<keyword evidence="12" id="KW-1185">Reference proteome</keyword>
<evidence type="ECO:0000256" key="9">
    <source>
        <dbReference type="SAM" id="SignalP"/>
    </source>
</evidence>
<dbReference type="PROSITE" id="PS50109">
    <property type="entry name" value="HIS_KIN"/>
    <property type="match status" value="1"/>
</dbReference>
<keyword evidence="8" id="KW-0472">Membrane</keyword>
<feature type="transmembrane region" description="Helical" evidence="8">
    <location>
        <begin position="175"/>
        <end position="196"/>
    </location>
</feature>
<dbReference type="SUPFAM" id="SSF47384">
    <property type="entry name" value="Homodimeric domain of signal transducing histidine kinase"/>
    <property type="match status" value="1"/>
</dbReference>
<dbReference type="GO" id="GO:0016036">
    <property type="term" value="P:cellular response to phosphate starvation"/>
    <property type="evidence" value="ECO:0007669"/>
    <property type="project" value="TreeGrafter"/>
</dbReference>